<dbReference type="AlphaFoldDB" id="A0A2W5KMK7"/>
<feature type="transmembrane region" description="Helical" evidence="1">
    <location>
        <begin position="104"/>
        <end position="127"/>
    </location>
</feature>
<organism evidence="2 3">
    <name type="scientific">Ancylobacter novellus</name>
    <name type="common">Thiobacillus novellus</name>
    <dbReference type="NCBI Taxonomy" id="921"/>
    <lineage>
        <taxon>Bacteria</taxon>
        <taxon>Pseudomonadati</taxon>
        <taxon>Pseudomonadota</taxon>
        <taxon>Alphaproteobacteria</taxon>
        <taxon>Hyphomicrobiales</taxon>
        <taxon>Xanthobacteraceae</taxon>
        <taxon>Ancylobacter</taxon>
    </lineage>
</organism>
<evidence type="ECO:0000313" key="2">
    <source>
        <dbReference type="EMBL" id="PZQ17094.1"/>
    </source>
</evidence>
<keyword evidence="1" id="KW-0472">Membrane</keyword>
<evidence type="ECO:0000313" key="3">
    <source>
        <dbReference type="Proteomes" id="UP000249577"/>
    </source>
</evidence>
<proteinExistence type="predicted"/>
<name>A0A2W5KMK7_ANCNO</name>
<accession>A0A2W5KMK7</accession>
<keyword evidence="1" id="KW-1133">Transmembrane helix</keyword>
<feature type="transmembrane region" description="Helical" evidence="1">
    <location>
        <begin position="74"/>
        <end position="92"/>
    </location>
</feature>
<feature type="transmembrane region" description="Helical" evidence="1">
    <location>
        <begin position="184"/>
        <end position="205"/>
    </location>
</feature>
<dbReference type="EMBL" id="QFPN01000003">
    <property type="protein sequence ID" value="PZQ17094.1"/>
    <property type="molecule type" value="Genomic_DNA"/>
</dbReference>
<keyword evidence="1" id="KW-0812">Transmembrane</keyword>
<dbReference type="Pfam" id="PF07077">
    <property type="entry name" value="DUF1345"/>
    <property type="match status" value="1"/>
</dbReference>
<protein>
    <submittedName>
        <fullName evidence="2">DUF1345 domain-containing protein</fullName>
    </submittedName>
</protein>
<dbReference type="InterPro" id="IPR009781">
    <property type="entry name" value="DUF1345"/>
</dbReference>
<dbReference type="Proteomes" id="UP000249577">
    <property type="component" value="Unassembled WGS sequence"/>
</dbReference>
<comment type="caution">
    <text evidence="2">The sequence shown here is derived from an EMBL/GenBank/DDBJ whole genome shotgun (WGS) entry which is preliminary data.</text>
</comment>
<reference evidence="2 3" key="1">
    <citation type="submission" date="2017-08" db="EMBL/GenBank/DDBJ databases">
        <title>Infants hospitalized years apart are colonized by the same room-sourced microbial strains.</title>
        <authorList>
            <person name="Brooks B."/>
            <person name="Olm M.R."/>
            <person name="Firek B.A."/>
            <person name="Baker R."/>
            <person name="Thomas B.C."/>
            <person name="Morowitz M.J."/>
            <person name="Banfield J.F."/>
        </authorList>
    </citation>
    <scope>NUCLEOTIDE SEQUENCE [LARGE SCALE GENOMIC DNA]</scope>
    <source>
        <strain evidence="2">S2_005_003_R2_43</strain>
    </source>
</reference>
<evidence type="ECO:0000256" key="1">
    <source>
        <dbReference type="SAM" id="Phobius"/>
    </source>
</evidence>
<sequence length="207" mass="21776">MAGWRGHGLRIAACAVAGVLAGLLAGLALPAKIATAIGWDVAAIAYSARVLATLLPVPAEEISGWSAQEDEGRWAITLILAAAVAASVFAIFDMVSSKSSGAVLALAAVTILSSWTLLHTAFAAHYAHRCFSRGPRQPGLDFPGEKPRFADFLYYSYTIGMTFQTSDVDTRTSEMRTLTLVHGIFSFVFNTVIIAISVGLASGLLGD</sequence>
<gene>
    <name evidence="2" type="ORF">DI565_06850</name>
</gene>